<comment type="caution">
    <text evidence="2">The sequence shown here is derived from an EMBL/GenBank/DDBJ whole genome shotgun (WGS) entry which is preliminary data.</text>
</comment>
<feature type="transmembrane region" description="Helical" evidence="1">
    <location>
        <begin position="75"/>
        <end position="92"/>
    </location>
</feature>
<dbReference type="AlphaFoldDB" id="A0A098RYS7"/>
<dbReference type="OrthoDB" id="9854039at2"/>
<keyword evidence="1" id="KW-0472">Membrane</keyword>
<organism evidence="2 3">
    <name type="scientific">Phaeodactylibacter xiamenensis</name>
    <dbReference type="NCBI Taxonomy" id="1524460"/>
    <lineage>
        <taxon>Bacteria</taxon>
        <taxon>Pseudomonadati</taxon>
        <taxon>Bacteroidota</taxon>
        <taxon>Saprospiria</taxon>
        <taxon>Saprospirales</taxon>
        <taxon>Haliscomenobacteraceae</taxon>
        <taxon>Phaeodactylibacter</taxon>
    </lineage>
</organism>
<gene>
    <name evidence="2" type="ORF">IX84_29710</name>
</gene>
<feature type="transmembrane region" description="Helical" evidence="1">
    <location>
        <begin position="49"/>
        <end position="69"/>
    </location>
</feature>
<dbReference type="EMBL" id="JPOS01000093">
    <property type="protein sequence ID" value="KGE85075.1"/>
    <property type="molecule type" value="Genomic_DNA"/>
</dbReference>
<dbReference type="Proteomes" id="UP000029736">
    <property type="component" value="Unassembled WGS sequence"/>
</dbReference>
<sequence>MIQLSTLPLGLVLMLGLLALLLHALLYALKKYGLPLVKSRRQRQRLEGLLLRAGVALWLSWAVFAFYRLLMASPVFALATIILLIVLGWPWWKDFYPGLLLRLEGDLRPGDYLNHEGRAYKILQLRGRSVQLAGEDGGLLVLPYHLIQKPAIYRSVEKTALSPFSFEVTLEGPNAQQRLEQWLTASPWTAPAYPASVVQLGPDTYRITAYVPDADIQERQEAYIRQQIEG</sequence>
<evidence type="ECO:0000313" key="3">
    <source>
        <dbReference type="Proteomes" id="UP000029736"/>
    </source>
</evidence>
<reference evidence="2 3" key="1">
    <citation type="journal article" date="2014" name="Int. J. Syst. Evol. Microbiol.">
        <title>Phaeodactylibacter xiamenensis gen. nov., sp. nov., a member of the family Saprospiraceae isolated from the marine alga Phaeodactylum tricornutum.</title>
        <authorList>
            <person name="Chen Z.Jr."/>
            <person name="Lei X."/>
            <person name="Lai Q."/>
            <person name="Li Y."/>
            <person name="Zhang B."/>
            <person name="Zhang J."/>
            <person name="Zhang H."/>
            <person name="Yang L."/>
            <person name="Zheng W."/>
            <person name="Tian Y."/>
            <person name="Yu Z."/>
            <person name="Xu H.Jr."/>
            <person name="Zheng T."/>
        </authorList>
    </citation>
    <scope>NUCLEOTIDE SEQUENCE [LARGE SCALE GENOMIC DNA]</scope>
    <source>
        <strain evidence="2 3">KD52</strain>
    </source>
</reference>
<proteinExistence type="predicted"/>
<keyword evidence="1" id="KW-1133">Transmembrane helix</keyword>
<protein>
    <recommendedName>
        <fullName evidence="4">Mechanosensitive ion channel protein MscS</fullName>
    </recommendedName>
</protein>
<accession>A0A098RYS7</accession>
<evidence type="ECO:0000313" key="2">
    <source>
        <dbReference type="EMBL" id="KGE85075.1"/>
    </source>
</evidence>
<keyword evidence="1" id="KW-0812">Transmembrane</keyword>
<keyword evidence="3" id="KW-1185">Reference proteome</keyword>
<evidence type="ECO:0008006" key="4">
    <source>
        <dbReference type="Google" id="ProtNLM"/>
    </source>
</evidence>
<dbReference type="STRING" id="1524460.IX84_29710"/>
<dbReference type="RefSeq" id="WP_044229403.1">
    <property type="nucleotide sequence ID" value="NZ_JBKAGJ010000011.1"/>
</dbReference>
<name>A0A098RYS7_9BACT</name>
<feature type="transmembrane region" description="Helical" evidence="1">
    <location>
        <begin position="6"/>
        <end position="29"/>
    </location>
</feature>
<evidence type="ECO:0000256" key="1">
    <source>
        <dbReference type="SAM" id="Phobius"/>
    </source>
</evidence>